<name>A0A6J5WU64_PRUAR</name>
<sequence>MDYERLLGRGFHSPRIQKNGELLDIFRMGNKNSEENLGDGESGSVLLALKGCSAMFCCLDSPDMISGESRNISSGVDM</sequence>
<evidence type="ECO:0000313" key="1">
    <source>
        <dbReference type="EMBL" id="CAB4303793.1"/>
    </source>
</evidence>
<dbReference type="OrthoDB" id="2735536at2759"/>
<accession>A0A6J5WU64</accession>
<dbReference type="EMBL" id="CAEKKB010000003">
    <property type="protein sequence ID" value="CAB4303793.1"/>
    <property type="molecule type" value="Genomic_DNA"/>
</dbReference>
<reference evidence="2" key="1">
    <citation type="journal article" date="2020" name="Genome Biol.">
        <title>Gamete binning: chromosome-level and haplotype-resolved genome assembly enabled by high-throughput single-cell sequencing of gamete genomes.</title>
        <authorList>
            <person name="Campoy J.A."/>
            <person name="Sun H."/>
            <person name="Goel M."/>
            <person name="Jiao W.-B."/>
            <person name="Folz-Donahue K."/>
            <person name="Wang N."/>
            <person name="Rubio M."/>
            <person name="Liu C."/>
            <person name="Kukat C."/>
            <person name="Ruiz D."/>
            <person name="Huettel B."/>
            <person name="Schneeberger K."/>
        </authorList>
    </citation>
    <scope>NUCLEOTIDE SEQUENCE [LARGE SCALE GENOMIC DNA]</scope>
    <source>
        <strain evidence="2">cv. Rojo Pasion</strain>
    </source>
</reference>
<protein>
    <submittedName>
        <fullName evidence="1">Uncharacterized protein</fullName>
    </submittedName>
</protein>
<organism evidence="1 2">
    <name type="scientific">Prunus armeniaca</name>
    <name type="common">Apricot</name>
    <name type="synonym">Armeniaca vulgaris</name>
    <dbReference type="NCBI Taxonomy" id="36596"/>
    <lineage>
        <taxon>Eukaryota</taxon>
        <taxon>Viridiplantae</taxon>
        <taxon>Streptophyta</taxon>
        <taxon>Embryophyta</taxon>
        <taxon>Tracheophyta</taxon>
        <taxon>Spermatophyta</taxon>
        <taxon>Magnoliopsida</taxon>
        <taxon>eudicotyledons</taxon>
        <taxon>Gunneridae</taxon>
        <taxon>Pentapetalae</taxon>
        <taxon>rosids</taxon>
        <taxon>fabids</taxon>
        <taxon>Rosales</taxon>
        <taxon>Rosaceae</taxon>
        <taxon>Amygdaloideae</taxon>
        <taxon>Amygdaleae</taxon>
        <taxon>Prunus</taxon>
    </lineage>
</organism>
<proteinExistence type="predicted"/>
<keyword evidence="2" id="KW-1185">Reference proteome</keyword>
<evidence type="ECO:0000313" key="2">
    <source>
        <dbReference type="Proteomes" id="UP000507245"/>
    </source>
</evidence>
<gene>
    <name evidence="1" type="ORF">ORAREDHAP_LOCUS20495</name>
</gene>
<dbReference type="Proteomes" id="UP000507245">
    <property type="component" value="Unassembled WGS sequence"/>
</dbReference>
<dbReference type="AlphaFoldDB" id="A0A6J5WU64"/>